<gene>
    <name evidence="2" type="ORF">LIER_28091</name>
</gene>
<name>A0AAV3RI99_LITER</name>
<dbReference type="InterPro" id="IPR036812">
    <property type="entry name" value="NAD(P)_OxRdtase_dom_sf"/>
</dbReference>
<dbReference type="InterPro" id="IPR023210">
    <property type="entry name" value="NADP_OxRdtase_dom"/>
</dbReference>
<dbReference type="AlphaFoldDB" id="A0AAV3RI99"/>
<protein>
    <recommendedName>
        <fullName evidence="1">NADP-dependent oxidoreductase domain-containing protein</fullName>
    </recommendedName>
</protein>
<comment type="caution">
    <text evidence="2">The sequence shown here is derived from an EMBL/GenBank/DDBJ whole genome shotgun (WGS) entry which is preliminary data.</text>
</comment>
<evidence type="ECO:0000313" key="3">
    <source>
        <dbReference type="Proteomes" id="UP001454036"/>
    </source>
</evidence>
<proteinExistence type="predicted"/>
<evidence type="ECO:0000259" key="1">
    <source>
        <dbReference type="Pfam" id="PF00248"/>
    </source>
</evidence>
<feature type="domain" description="NADP-dependent oxidoreductase" evidence="1">
    <location>
        <begin position="25"/>
        <end position="95"/>
    </location>
</feature>
<dbReference type="InterPro" id="IPR020471">
    <property type="entry name" value="AKR"/>
</dbReference>
<dbReference type="Pfam" id="PF00248">
    <property type="entry name" value="Aldo_ket_red"/>
    <property type="match status" value="1"/>
</dbReference>
<reference evidence="2 3" key="1">
    <citation type="submission" date="2024-01" db="EMBL/GenBank/DDBJ databases">
        <title>The complete chloroplast genome sequence of Lithospermum erythrorhizon: insights into the phylogenetic relationship among Boraginaceae species and the maternal lineages of purple gromwells.</title>
        <authorList>
            <person name="Okada T."/>
            <person name="Watanabe K."/>
        </authorList>
    </citation>
    <scope>NUCLEOTIDE SEQUENCE [LARGE SCALE GENOMIC DNA]</scope>
</reference>
<organism evidence="2 3">
    <name type="scientific">Lithospermum erythrorhizon</name>
    <name type="common">Purple gromwell</name>
    <name type="synonym">Lithospermum officinale var. erythrorhizon</name>
    <dbReference type="NCBI Taxonomy" id="34254"/>
    <lineage>
        <taxon>Eukaryota</taxon>
        <taxon>Viridiplantae</taxon>
        <taxon>Streptophyta</taxon>
        <taxon>Embryophyta</taxon>
        <taxon>Tracheophyta</taxon>
        <taxon>Spermatophyta</taxon>
        <taxon>Magnoliopsida</taxon>
        <taxon>eudicotyledons</taxon>
        <taxon>Gunneridae</taxon>
        <taxon>Pentapetalae</taxon>
        <taxon>asterids</taxon>
        <taxon>lamiids</taxon>
        <taxon>Boraginales</taxon>
        <taxon>Boraginaceae</taxon>
        <taxon>Boraginoideae</taxon>
        <taxon>Lithospermeae</taxon>
        <taxon>Lithospermum</taxon>
    </lineage>
</organism>
<dbReference type="EMBL" id="BAABME010009221">
    <property type="protein sequence ID" value="GAA0174767.1"/>
    <property type="molecule type" value="Genomic_DNA"/>
</dbReference>
<dbReference type="Gene3D" id="3.20.20.100">
    <property type="entry name" value="NADP-dependent oxidoreductase domain"/>
    <property type="match status" value="1"/>
</dbReference>
<sequence length="112" mass="12703">MAQVQVPNVLLNSGKKMPMIEAIGEAIAIALHRDLIKSRDEVFITSKLWCTDAHPDLVLAALQDSLKRLNMSYVDLYLIHLPVRFKPETDIYKGFTKSDVLTFDIKGTWKAM</sequence>
<accession>A0AAV3RI99</accession>
<dbReference type="PANTHER" id="PTHR11732">
    <property type="entry name" value="ALDO/KETO REDUCTASE"/>
    <property type="match status" value="1"/>
</dbReference>
<dbReference type="Proteomes" id="UP001454036">
    <property type="component" value="Unassembled WGS sequence"/>
</dbReference>
<dbReference type="GO" id="GO:0016491">
    <property type="term" value="F:oxidoreductase activity"/>
    <property type="evidence" value="ECO:0007669"/>
    <property type="project" value="InterPro"/>
</dbReference>
<dbReference type="SUPFAM" id="SSF51430">
    <property type="entry name" value="NAD(P)-linked oxidoreductase"/>
    <property type="match status" value="1"/>
</dbReference>
<evidence type="ECO:0000313" key="2">
    <source>
        <dbReference type="EMBL" id="GAA0174767.1"/>
    </source>
</evidence>
<keyword evidence="3" id="KW-1185">Reference proteome</keyword>